<organism evidence="2 3">
    <name type="scientific">Panicum miliaceum</name>
    <name type="common">Proso millet</name>
    <name type="synonym">Broomcorn millet</name>
    <dbReference type="NCBI Taxonomy" id="4540"/>
    <lineage>
        <taxon>Eukaryota</taxon>
        <taxon>Viridiplantae</taxon>
        <taxon>Streptophyta</taxon>
        <taxon>Embryophyta</taxon>
        <taxon>Tracheophyta</taxon>
        <taxon>Spermatophyta</taxon>
        <taxon>Magnoliopsida</taxon>
        <taxon>Liliopsida</taxon>
        <taxon>Poales</taxon>
        <taxon>Poaceae</taxon>
        <taxon>PACMAD clade</taxon>
        <taxon>Panicoideae</taxon>
        <taxon>Panicodae</taxon>
        <taxon>Paniceae</taxon>
        <taxon>Panicinae</taxon>
        <taxon>Panicum</taxon>
        <taxon>Panicum sect. Panicum</taxon>
    </lineage>
</organism>
<evidence type="ECO:0000256" key="1">
    <source>
        <dbReference type="SAM" id="MobiDB-lite"/>
    </source>
</evidence>
<feature type="region of interest" description="Disordered" evidence="1">
    <location>
        <begin position="121"/>
        <end position="153"/>
    </location>
</feature>
<proteinExistence type="predicted"/>
<dbReference type="Proteomes" id="UP000275267">
    <property type="component" value="Unassembled WGS sequence"/>
</dbReference>
<accession>A0A3L6TB63</accession>
<evidence type="ECO:0000313" key="2">
    <source>
        <dbReference type="EMBL" id="RLN34066.1"/>
    </source>
</evidence>
<keyword evidence="3" id="KW-1185">Reference proteome</keyword>
<dbReference type="PANTHER" id="PTHR33401:SF22">
    <property type="match status" value="1"/>
</dbReference>
<dbReference type="AlphaFoldDB" id="A0A3L6TB63"/>
<comment type="caution">
    <text evidence="2">The sequence shown here is derived from an EMBL/GenBank/DDBJ whole genome shotgun (WGS) entry which is preliminary data.</text>
</comment>
<gene>
    <name evidence="2" type="ORF">C2845_PM03G21030</name>
</gene>
<sequence>MRSSSYCESNCAPPLCYLPCLLKSKDDAGGDLESESPSPAAIAEDKPPVVQKIEEDAAATGGDDDGDDEKGCKEVAVASKSCLKRADCVDSSKNVVKGNVKWKDLLGKDLTQVKEFEPSCADTGKTLSNSQVNANPETRTTTKTPAPAPVSSNEPMGLHCKFCEEKNKNRRELSESAISHCE</sequence>
<protein>
    <submittedName>
        <fullName evidence="2">Uncharacterized protein</fullName>
    </submittedName>
</protein>
<evidence type="ECO:0000313" key="3">
    <source>
        <dbReference type="Proteomes" id="UP000275267"/>
    </source>
</evidence>
<feature type="compositionally biased region" description="Low complexity" evidence="1">
    <location>
        <begin position="134"/>
        <end position="145"/>
    </location>
</feature>
<dbReference type="OrthoDB" id="1921202at2759"/>
<feature type="compositionally biased region" description="Basic and acidic residues" evidence="1">
    <location>
        <begin position="43"/>
        <end position="55"/>
    </location>
</feature>
<dbReference type="PANTHER" id="PTHR33401">
    <property type="entry name" value="LIGHT-HARVESTING COMPLEX-LIKE PROTEIN OHP2, CHLOROPLASTIC"/>
    <property type="match status" value="1"/>
</dbReference>
<name>A0A3L6TB63_PANMI</name>
<feature type="region of interest" description="Disordered" evidence="1">
    <location>
        <begin position="28"/>
        <end position="71"/>
    </location>
</feature>
<dbReference type="EMBL" id="PQIB02000002">
    <property type="protein sequence ID" value="RLN34066.1"/>
    <property type="molecule type" value="Genomic_DNA"/>
</dbReference>
<reference evidence="3" key="1">
    <citation type="journal article" date="2019" name="Nat. Commun.">
        <title>The genome of broomcorn millet.</title>
        <authorList>
            <person name="Zou C."/>
            <person name="Miki D."/>
            <person name="Li D."/>
            <person name="Tang Q."/>
            <person name="Xiao L."/>
            <person name="Rajput S."/>
            <person name="Deng P."/>
            <person name="Jia W."/>
            <person name="Huang R."/>
            <person name="Zhang M."/>
            <person name="Sun Y."/>
            <person name="Hu J."/>
            <person name="Fu X."/>
            <person name="Schnable P.S."/>
            <person name="Li F."/>
            <person name="Zhang H."/>
            <person name="Feng B."/>
            <person name="Zhu X."/>
            <person name="Liu R."/>
            <person name="Schnable J.C."/>
            <person name="Zhu J.-K."/>
            <person name="Zhang H."/>
        </authorList>
    </citation>
    <scope>NUCLEOTIDE SEQUENCE [LARGE SCALE GENOMIC DNA]</scope>
</reference>